<accession>A0A0C3DBQ0</accession>
<dbReference type="AlphaFoldDB" id="A0A0C3DBQ0"/>
<dbReference type="HOGENOM" id="CLU_2559633_0_0_1"/>
<reference evidence="1 2" key="1">
    <citation type="submission" date="2014-04" db="EMBL/GenBank/DDBJ databases">
        <authorList>
            <consortium name="DOE Joint Genome Institute"/>
            <person name="Kuo A."/>
            <person name="Kohler A."/>
            <person name="Nagy L.G."/>
            <person name="Floudas D."/>
            <person name="Copeland A."/>
            <person name="Barry K.W."/>
            <person name="Cichocki N."/>
            <person name="Veneault-Fourrey C."/>
            <person name="LaButti K."/>
            <person name="Lindquist E.A."/>
            <person name="Lipzen A."/>
            <person name="Lundell T."/>
            <person name="Morin E."/>
            <person name="Murat C."/>
            <person name="Sun H."/>
            <person name="Tunlid A."/>
            <person name="Henrissat B."/>
            <person name="Grigoriev I.V."/>
            <person name="Hibbett D.S."/>
            <person name="Martin F."/>
            <person name="Nordberg H.P."/>
            <person name="Cantor M.N."/>
            <person name="Hua S.X."/>
        </authorList>
    </citation>
    <scope>NUCLEOTIDE SEQUENCE [LARGE SCALE GENOMIC DNA]</scope>
    <source>
        <strain evidence="1 2">Foug A</strain>
    </source>
</reference>
<name>A0A0C3DBQ0_9AGAM</name>
<gene>
    <name evidence="1" type="ORF">SCLCIDRAFT_408458</name>
</gene>
<evidence type="ECO:0000313" key="1">
    <source>
        <dbReference type="EMBL" id="KIM53839.1"/>
    </source>
</evidence>
<dbReference type="EMBL" id="KN822169">
    <property type="protein sequence ID" value="KIM53839.1"/>
    <property type="molecule type" value="Genomic_DNA"/>
</dbReference>
<dbReference type="InParanoid" id="A0A0C3DBQ0"/>
<protein>
    <submittedName>
        <fullName evidence="1">Uncharacterized protein</fullName>
    </submittedName>
</protein>
<organism evidence="1 2">
    <name type="scientific">Scleroderma citrinum Foug A</name>
    <dbReference type="NCBI Taxonomy" id="1036808"/>
    <lineage>
        <taxon>Eukaryota</taxon>
        <taxon>Fungi</taxon>
        <taxon>Dikarya</taxon>
        <taxon>Basidiomycota</taxon>
        <taxon>Agaricomycotina</taxon>
        <taxon>Agaricomycetes</taxon>
        <taxon>Agaricomycetidae</taxon>
        <taxon>Boletales</taxon>
        <taxon>Sclerodermatineae</taxon>
        <taxon>Sclerodermataceae</taxon>
        <taxon>Scleroderma</taxon>
    </lineage>
</organism>
<dbReference type="Proteomes" id="UP000053989">
    <property type="component" value="Unassembled WGS sequence"/>
</dbReference>
<keyword evidence="2" id="KW-1185">Reference proteome</keyword>
<sequence length="82" mass="8569">MFGFLARPCAARVTHTMKDPGTCTQALRVWSSHYVGALGGVDAMARGILSTECALAYLMGLVGGLVKPCLSDCGCILRSGCM</sequence>
<proteinExistence type="predicted"/>
<reference evidence="2" key="2">
    <citation type="submission" date="2015-01" db="EMBL/GenBank/DDBJ databases">
        <title>Evolutionary Origins and Diversification of the Mycorrhizal Mutualists.</title>
        <authorList>
            <consortium name="DOE Joint Genome Institute"/>
            <consortium name="Mycorrhizal Genomics Consortium"/>
            <person name="Kohler A."/>
            <person name="Kuo A."/>
            <person name="Nagy L.G."/>
            <person name="Floudas D."/>
            <person name="Copeland A."/>
            <person name="Barry K.W."/>
            <person name="Cichocki N."/>
            <person name="Veneault-Fourrey C."/>
            <person name="LaButti K."/>
            <person name="Lindquist E.A."/>
            <person name="Lipzen A."/>
            <person name="Lundell T."/>
            <person name="Morin E."/>
            <person name="Murat C."/>
            <person name="Riley R."/>
            <person name="Ohm R."/>
            <person name="Sun H."/>
            <person name="Tunlid A."/>
            <person name="Henrissat B."/>
            <person name="Grigoriev I.V."/>
            <person name="Hibbett D.S."/>
            <person name="Martin F."/>
        </authorList>
    </citation>
    <scope>NUCLEOTIDE SEQUENCE [LARGE SCALE GENOMIC DNA]</scope>
    <source>
        <strain evidence="2">Foug A</strain>
    </source>
</reference>
<evidence type="ECO:0000313" key="2">
    <source>
        <dbReference type="Proteomes" id="UP000053989"/>
    </source>
</evidence>